<gene>
    <name evidence="3" type="ORF">GCM10009863_58110</name>
</gene>
<dbReference type="Proteomes" id="UP001501447">
    <property type="component" value="Unassembled WGS sequence"/>
</dbReference>
<evidence type="ECO:0000256" key="1">
    <source>
        <dbReference type="SAM" id="MobiDB-lite"/>
    </source>
</evidence>
<sequence length="226" mass="24729">MGFGRQARAADPRDHGRPPHIPQDGPGTRRARLPRSRRRSARPRSQPRAERAAYTLEAHADDLAENLPEGAELALGHSLGGLALSRAVTRLRPARAVYEHPAWRTADARPFDGADLGQLRHATTRQIAAAAPRWPAEDVAVERETLRLWDPATAAFRDPLRGIDLLPQQPPVPPLVVLADGSEMVGPDRAALLVERGYEVRTVPGAGHVVHRDDFGGFLRALDGWI</sequence>
<feature type="compositionally biased region" description="Basic and acidic residues" evidence="1">
    <location>
        <begin position="8"/>
        <end position="17"/>
    </location>
</feature>
<evidence type="ECO:0000259" key="2">
    <source>
        <dbReference type="Pfam" id="PF12697"/>
    </source>
</evidence>
<keyword evidence="4" id="KW-1185">Reference proteome</keyword>
<dbReference type="SUPFAM" id="SSF53474">
    <property type="entry name" value="alpha/beta-Hydrolases"/>
    <property type="match status" value="1"/>
</dbReference>
<dbReference type="Gene3D" id="3.40.50.1820">
    <property type="entry name" value="alpha/beta hydrolase"/>
    <property type="match status" value="1"/>
</dbReference>
<feature type="region of interest" description="Disordered" evidence="1">
    <location>
        <begin position="1"/>
        <end position="51"/>
    </location>
</feature>
<evidence type="ECO:0000313" key="3">
    <source>
        <dbReference type="EMBL" id="GAA2634184.1"/>
    </source>
</evidence>
<dbReference type="EMBL" id="BAAARJ010000023">
    <property type="protein sequence ID" value="GAA2634184.1"/>
    <property type="molecule type" value="Genomic_DNA"/>
</dbReference>
<reference evidence="3 4" key="1">
    <citation type="journal article" date="2019" name="Int. J. Syst. Evol. Microbiol.">
        <title>The Global Catalogue of Microorganisms (GCM) 10K type strain sequencing project: providing services to taxonomists for standard genome sequencing and annotation.</title>
        <authorList>
            <consortium name="The Broad Institute Genomics Platform"/>
            <consortium name="The Broad Institute Genome Sequencing Center for Infectious Disease"/>
            <person name="Wu L."/>
            <person name="Ma J."/>
        </authorList>
    </citation>
    <scope>NUCLEOTIDE SEQUENCE [LARGE SCALE GENOMIC DNA]</scope>
    <source>
        <strain evidence="3 4">JCM 16373</strain>
    </source>
</reference>
<feature type="domain" description="AB hydrolase-1" evidence="2">
    <location>
        <begin position="49"/>
        <end position="214"/>
    </location>
</feature>
<dbReference type="Pfam" id="PF12697">
    <property type="entry name" value="Abhydrolase_6"/>
    <property type="match status" value="1"/>
</dbReference>
<dbReference type="InterPro" id="IPR000073">
    <property type="entry name" value="AB_hydrolase_1"/>
</dbReference>
<feature type="compositionally biased region" description="Basic residues" evidence="1">
    <location>
        <begin position="29"/>
        <end position="42"/>
    </location>
</feature>
<dbReference type="InterPro" id="IPR029058">
    <property type="entry name" value="AB_hydrolase_fold"/>
</dbReference>
<organism evidence="3 4">
    <name type="scientific">Streptomyces axinellae</name>
    <dbReference type="NCBI Taxonomy" id="552788"/>
    <lineage>
        <taxon>Bacteria</taxon>
        <taxon>Bacillati</taxon>
        <taxon>Actinomycetota</taxon>
        <taxon>Actinomycetes</taxon>
        <taxon>Kitasatosporales</taxon>
        <taxon>Streptomycetaceae</taxon>
        <taxon>Streptomyces</taxon>
    </lineage>
</organism>
<protein>
    <recommendedName>
        <fullName evidence="2">AB hydrolase-1 domain-containing protein</fullName>
    </recommendedName>
</protein>
<proteinExistence type="predicted"/>
<evidence type="ECO:0000313" key="4">
    <source>
        <dbReference type="Proteomes" id="UP001501447"/>
    </source>
</evidence>
<accession>A0ABN3QSS3</accession>
<name>A0ABN3QSS3_9ACTN</name>
<comment type="caution">
    <text evidence="3">The sequence shown here is derived from an EMBL/GenBank/DDBJ whole genome shotgun (WGS) entry which is preliminary data.</text>
</comment>